<dbReference type="RefSeq" id="WP_103926140.1">
    <property type="nucleotide sequence ID" value="NZ_BBFN01000035.1"/>
</dbReference>
<proteinExistence type="predicted"/>
<feature type="transmembrane region" description="Helical" evidence="1">
    <location>
        <begin position="32"/>
        <end position="52"/>
    </location>
</feature>
<name>A0A1H5ZK35_9BACT</name>
<keyword evidence="1" id="KW-1133">Transmembrane helix</keyword>
<evidence type="ECO:0000313" key="3">
    <source>
        <dbReference type="Proteomes" id="UP000236736"/>
    </source>
</evidence>
<gene>
    <name evidence="2" type="ORF">SAMN03080598_03547</name>
</gene>
<organism evidence="2 3">
    <name type="scientific">Algoriphagus boritolerans DSM 17298 = JCM 18970</name>
    <dbReference type="NCBI Taxonomy" id="1120964"/>
    <lineage>
        <taxon>Bacteria</taxon>
        <taxon>Pseudomonadati</taxon>
        <taxon>Bacteroidota</taxon>
        <taxon>Cytophagia</taxon>
        <taxon>Cytophagales</taxon>
        <taxon>Cyclobacteriaceae</taxon>
        <taxon>Algoriphagus</taxon>
    </lineage>
</organism>
<dbReference type="EMBL" id="FNVR01000028">
    <property type="protein sequence ID" value="SEG36460.1"/>
    <property type="molecule type" value="Genomic_DNA"/>
</dbReference>
<sequence length="60" mass="6912">MKTILKFGSLLGLLLTIYPPVMYFMGDVDLDRMKWAMGIGMLLWFVTAPFWINRSVNNGQ</sequence>
<reference evidence="3" key="1">
    <citation type="submission" date="2016-10" db="EMBL/GenBank/DDBJ databases">
        <authorList>
            <person name="Varghese N."/>
            <person name="Submissions S."/>
        </authorList>
    </citation>
    <scope>NUCLEOTIDE SEQUENCE [LARGE SCALE GENOMIC DNA]</scope>
    <source>
        <strain evidence="3">DSM 17298</strain>
    </source>
</reference>
<dbReference type="Proteomes" id="UP000236736">
    <property type="component" value="Unassembled WGS sequence"/>
</dbReference>
<feature type="transmembrane region" description="Helical" evidence="1">
    <location>
        <begin position="7"/>
        <end position="26"/>
    </location>
</feature>
<evidence type="ECO:0000313" key="2">
    <source>
        <dbReference type="EMBL" id="SEG36460.1"/>
    </source>
</evidence>
<accession>A0A1H5ZK35</accession>
<dbReference type="OrthoDB" id="9814988at2"/>
<keyword evidence="3" id="KW-1185">Reference proteome</keyword>
<dbReference type="STRING" id="1120964.GCA_001313265_05619"/>
<dbReference type="AlphaFoldDB" id="A0A1H5ZK35"/>
<keyword evidence="1" id="KW-0472">Membrane</keyword>
<keyword evidence="1" id="KW-0812">Transmembrane</keyword>
<evidence type="ECO:0000256" key="1">
    <source>
        <dbReference type="SAM" id="Phobius"/>
    </source>
</evidence>
<protein>
    <submittedName>
        <fullName evidence="2">Uncharacterized protein</fullName>
    </submittedName>
</protein>